<dbReference type="Proteomes" id="UP000014760">
    <property type="component" value="Unassembled WGS sequence"/>
</dbReference>
<dbReference type="Gene3D" id="3.80.10.10">
    <property type="entry name" value="Ribonuclease Inhibitor"/>
    <property type="match status" value="1"/>
</dbReference>
<reference evidence="4" key="3">
    <citation type="submission" date="2015-06" db="UniProtKB">
        <authorList>
            <consortium name="EnsemblMetazoa"/>
        </authorList>
    </citation>
    <scope>IDENTIFICATION</scope>
</reference>
<reference evidence="3 5" key="2">
    <citation type="journal article" date="2013" name="Nature">
        <title>Insights into bilaterian evolution from three spiralian genomes.</title>
        <authorList>
            <person name="Simakov O."/>
            <person name="Marletaz F."/>
            <person name="Cho S.J."/>
            <person name="Edsinger-Gonzales E."/>
            <person name="Havlak P."/>
            <person name="Hellsten U."/>
            <person name="Kuo D.H."/>
            <person name="Larsson T."/>
            <person name="Lv J."/>
            <person name="Arendt D."/>
            <person name="Savage R."/>
            <person name="Osoegawa K."/>
            <person name="de Jong P."/>
            <person name="Grimwood J."/>
            <person name="Chapman J.A."/>
            <person name="Shapiro H."/>
            <person name="Aerts A."/>
            <person name="Otillar R.P."/>
            <person name="Terry A.Y."/>
            <person name="Boore J.L."/>
            <person name="Grigoriev I.V."/>
            <person name="Lindberg D.R."/>
            <person name="Seaver E.C."/>
            <person name="Weisblat D.A."/>
            <person name="Putnam N.H."/>
            <person name="Rokhsar D.S."/>
        </authorList>
    </citation>
    <scope>NUCLEOTIDE SEQUENCE</scope>
    <source>
        <strain evidence="3 5">I ESC-2004</strain>
    </source>
</reference>
<proteinExistence type="predicted"/>
<dbReference type="SUPFAM" id="SSF52058">
    <property type="entry name" value="L domain-like"/>
    <property type="match status" value="1"/>
</dbReference>
<keyword evidence="2" id="KW-0677">Repeat</keyword>
<dbReference type="EMBL" id="KB299334">
    <property type="protein sequence ID" value="ELU08098.1"/>
    <property type="molecule type" value="Genomic_DNA"/>
</dbReference>
<dbReference type="AlphaFoldDB" id="R7UPT9"/>
<evidence type="ECO:0000313" key="3">
    <source>
        <dbReference type="EMBL" id="ELU08098.1"/>
    </source>
</evidence>
<evidence type="ECO:0008006" key="6">
    <source>
        <dbReference type="Google" id="ProtNLM"/>
    </source>
</evidence>
<dbReference type="PROSITE" id="PS51450">
    <property type="entry name" value="LRR"/>
    <property type="match status" value="1"/>
</dbReference>
<reference evidence="5" key="1">
    <citation type="submission" date="2012-12" db="EMBL/GenBank/DDBJ databases">
        <authorList>
            <person name="Hellsten U."/>
            <person name="Grimwood J."/>
            <person name="Chapman J.A."/>
            <person name="Shapiro H."/>
            <person name="Aerts A."/>
            <person name="Otillar R.P."/>
            <person name="Terry A.Y."/>
            <person name="Boore J.L."/>
            <person name="Simakov O."/>
            <person name="Marletaz F."/>
            <person name="Cho S.-J."/>
            <person name="Edsinger-Gonzales E."/>
            <person name="Havlak P."/>
            <person name="Kuo D.-H."/>
            <person name="Larsson T."/>
            <person name="Lv J."/>
            <person name="Arendt D."/>
            <person name="Savage R."/>
            <person name="Osoegawa K."/>
            <person name="de Jong P."/>
            <person name="Lindberg D.R."/>
            <person name="Seaver E.C."/>
            <person name="Weisblat D.A."/>
            <person name="Putnam N.H."/>
            <person name="Grigoriev I.V."/>
            <person name="Rokhsar D.S."/>
        </authorList>
    </citation>
    <scope>NUCLEOTIDE SEQUENCE</scope>
    <source>
        <strain evidence="5">I ESC-2004</strain>
    </source>
</reference>
<dbReference type="PANTHER" id="PTHR45617">
    <property type="entry name" value="LEUCINE RICH REPEAT FAMILY PROTEIN"/>
    <property type="match status" value="1"/>
</dbReference>
<sequence>MSLSGGHVVQFILCLAITRGRHSASDFTAKKLKSLQETWPSYHEETSLDVGYNVITEIGATESDCANSPLESLDLRSNQISQIETDSFRTCNLTLLHLQFNQLTAFPDLWNIRDTLQNLRVNNNRIVSVGVSDISFLEQLVSLSMGENPITSFPDLISHLPAIQDFGITEIKFNCCRDYAWMKKTAHLTTRIDLKPCAYPAKWVARSLKSLEYDDLLQEPCRFKTKEL</sequence>
<dbReference type="InterPro" id="IPR001611">
    <property type="entry name" value="Leu-rich_rpt"/>
</dbReference>
<dbReference type="EMBL" id="AMQN01006848">
    <property type="status" value="NOT_ANNOTATED_CDS"/>
    <property type="molecule type" value="Genomic_DNA"/>
</dbReference>
<evidence type="ECO:0000256" key="2">
    <source>
        <dbReference type="ARBA" id="ARBA00022737"/>
    </source>
</evidence>
<evidence type="ECO:0000256" key="1">
    <source>
        <dbReference type="ARBA" id="ARBA00022614"/>
    </source>
</evidence>
<evidence type="ECO:0000313" key="5">
    <source>
        <dbReference type="Proteomes" id="UP000014760"/>
    </source>
</evidence>
<dbReference type="EnsemblMetazoa" id="CapteT185424">
    <property type="protein sequence ID" value="CapteP185424"/>
    <property type="gene ID" value="CapteG185424"/>
</dbReference>
<keyword evidence="5" id="KW-1185">Reference proteome</keyword>
<protein>
    <recommendedName>
        <fullName evidence="6">LRRCT domain-containing protein</fullName>
    </recommendedName>
</protein>
<gene>
    <name evidence="3" type="ORF">CAPTEDRAFT_185424</name>
</gene>
<accession>R7UPT9</accession>
<keyword evidence="1" id="KW-0433">Leucine-rich repeat</keyword>
<dbReference type="HOGENOM" id="CLU_074440_2_0_1"/>
<dbReference type="STRING" id="283909.R7UPT9"/>
<name>R7UPT9_CAPTE</name>
<dbReference type="InterPro" id="IPR032675">
    <property type="entry name" value="LRR_dom_sf"/>
</dbReference>
<evidence type="ECO:0000313" key="4">
    <source>
        <dbReference type="EnsemblMetazoa" id="CapteP185424"/>
    </source>
</evidence>
<organism evidence="3">
    <name type="scientific">Capitella teleta</name>
    <name type="common">Polychaete worm</name>
    <dbReference type="NCBI Taxonomy" id="283909"/>
    <lineage>
        <taxon>Eukaryota</taxon>
        <taxon>Metazoa</taxon>
        <taxon>Spiralia</taxon>
        <taxon>Lophotrochozoa</taxon>
        <taxon>Annelida</taxon>
        <taxon>Polychaeta</taxon>
        <taxon>Sedentaria</taxon>
        <taxon>Scolecida</taxon>
        <taxon>Capitellidae</taxon>
        <taxon>Capitella</taxon>
    </lineage>
</organism>
<dbReference type="OrthoDB" id="8948968at2759"/>
<dbReference type="Pfam" id="PF13516">
    <property type="entry name" value="LRR_6"/>
    <property type="match status" value="1"/>
</dbReference>